<gene>
    <name evidence="1" type="ORF">BDV25DRAFT_152159</name>
</gene>
<reference evidence="1 2" key="1">
    <citation type="submission" date="2019-04" db="EMBL/GenBank/DDBJ databases">
        <title>Friends and foes A comparative genomics study of 23 Aspergillus species from section Flavi.</title>
        <authorList>
            <consortium name="DOE Joint Genome Institute"/>
            <person name="Kjaerbolling I."/>
            <person name="Vesth T."/>
            <person name="Frisvad J.C."/>
            <person name="Nybo J.L."/>
            <person name="Theobald S."/>
            <person name="Kildgaard S."/>
            <person name="Isbrandt T."/>
            <person name="Kuo A."/>
            <person name="Sato A."/>
            <person name="Lyhne E.K."/>
            <person name="Kogle M.E."/>
            <person name="Wiebenga A."/>
            <person name="Kun R.S."/>
            <person name="Lubbers R.J."/>
            <person name="Makela M.R."/>
            <person name="Barry K."/>
            <person name="Chovatia M."/>
            <person name="Clum A."/>
            <person name="Daum C."/>
            <person name="Haridas S."/>
            <person name="He G."/>
            <person name="LaButti K."/>
            <person name="Lipzen A."/>
            <person name="Mondo S."/>
            <person name="Riley R."/>
            <person name="Salamov A."/>
            <person name="Simmons B.A."/>
            <person name="Magnuson J.K."/>
            <person name="Henrissat B."/>
            <person name="Mortensen U.H."/>
            <person name="Larsen T.O."/>
            <person name="Devries R.P."/>
            <person name="Grigoriev I.V."/>
            <person name="Machida M."/>
            <person name="Baker S.E."/>
            <person name="Andersen M.R."/>
        </authorList>
    </citation>
    <scope>NUCLEOTIDE SEQUENCE [LARGE SCALE GENOMIC DNA]</scope>
    <source>
        <strain evidence="1 2">IBT 18842</strain>
    </source>
</reference>
<dbReference type="Proteomes" id="UP000325780">
    <property type="component" value="Unassembled WGS sequence"/>
</dbReference>
<accession>A0A5N6TZH6</accession>
<protein>
    <submittedName>
        <fullName evidence="1">Uncharacterized protein</fullName>
    </submittedName>
</protein>
<dbReference type="AlphaFoldDB" id="A0A5N6TZH6"/>
<dbReference type="EMBL" id="ML742064">
    <property type="protein sequence ID" value="KAE8151786.1"/>
    <property type="molecule type" value="Genomic_DNA"/>
</dbReference>
<evidence type="ECO:0000313" key="1">
    <source>
        <dbReference type="EMBL" id="KAE8151786.1"/>
    </source>
</evidence>
<keyword evidence="2" id="KW-1185">Reference proteome</keyword>
<sequence length="87" mass="9072">MRISSGVDMRVPVVNLWFLGAKTCPPSPGVSACPDGRTVSRATQSLPGTPTPNRAFPSSRIFGSVFTTLMGSLGEDLAGPRLLAVLV</sequence>
<proteinExistence type="predicted"/>
<dbReference type="PROSITE" id="PS51257">
    <property type="entry name" value="PROKAR_LIPOPROTEIN"/>
    <property type="match status" value="1"/>
</dbReference>
<organism evidence="1 2">
    <name type="scientific">Aspergillus avenaceus</name>
    <dbReference type="NCBI Taxonomy" id="36643"/>
    <lineage>
        <taxon>Eukaryota</taxon>
        <taxon>Fungi</taxon>
        <taxon>Dikarya</taxon>
        <taxon>Ascomycota</taxon>
        <taxon>Pezizomycotina</taxon>
        <taxon>Eurotiomycetes</taxon>
        <taxon>Eurotiomycetidae</taxon>
        <taxon>Eurotiales</taxon>
        <taxon>Aspergillaceae</taxon>
        <taxon>Aspergillus</taxon>
        <taxon>Aspergillus subgen. Circumdati</taxon>
    </lineage>
</organism>
<evidence type="ECO:0000313" key="2">
    <source>
        <dbReference type="Proteomes" id="UP000325780"/>
    </source>
</evidence>
<name>A0A5N6TZH6_ASPAV</name>